<dbReference type="Pfam" id="PF13946">
    <property type="entry name" value="DUF4214"/>
    <property type="match status" value="1"/>
</dbReference>
<comment type="cofactor">
    <cofactor evidence="1">
        <name>Ca(2+)</name>
        <dbReference type="ChEBI" id="CHEBI:29108"/>
    </cofactor>
</comment>
<comment type="similarity">
    <text evidence="3">Belongs to the peptidase M10B family.</text>
</comment>
<evidence type="ECO:0000256" key="5">
    <source>
        <dbReference type="ARBA" id="ARBA00022737"/>
    </source>
</evidence>
<accession>A0A844CW22</accession>
<dbReference type="InterPro" id="IPR050557">
    <property type="entry name" value="RTX_toxin/Mannuronan_C5-epim"/>
</dbReference>
<dbReference type="InterPro" id="IPR013858">
    <property type="entry name" value="Peptidase_M10B_C"/>
</dbReference>
<proteinExistence type="inferred from homology"/>
<dbReference type="InterPro" id="IPR001343">
    <property type="entry name" value="Hemolysn_Ca-bd"/>
</dbReference>
<dbReference type="Gene3D" id="2.150.10.10">
    <property type="entry name" value="Serralysin-like metalloprotease, C-terminal"/>
    <property type="match status" value="1"/>
</dbReference>
<dbReference type="GO" id="GO:0006508">
    <property type="term" value="P:proteolysis"/>
    <property type="evidence" value="ECO:0007669"/>
    <property type="project" value="InterPro"/>
</dbReference>
<dbReference type="Gene3D" id="3.40.390.10">
    <property type="entry name" value="Collagenase (Catalytic Domain)"/>
    <property type="match status" value="1"/>
</dbReference>
<dbReference type="AlphaFoldDB" id="A0A844CW22"/>
<evidence type="ECO:0000256" key="1">
    <source>
        <dbReference type="ARBA" id="ARBA00001913"/>
    </source>
</evidence>
<dbReference type="CDD" id="cd04277">
    <property type="entry name" value="ZnMc_serralysin_like"/>
    <property type="match status" value="1"/>
</dbReference>
<keyword evidence="5" id="KW-0677">Repeat</keyword>
<organism evidence="7 8">
    <name type="scientific">Duganella aquatilis</name>
    <dbReference type="NCBI Taxonomy" id="2666082"/>
    <lineage>
        <taxon>Bacteria</taxon>
        <taxon>Pseudomonadati</taxon>
        <taxon>Pseudomonadota</taxon>
        <taxon>Betaproteobacteria</taxon>
        <taxon>Burkholderiales</taxon>
        <taxon>Oxalobacteraceae</taxon>
        <taxon>Telluria group</taxon>
        <taxon>Duganella</taxon>
    </lineage>
</organism>
<dbReference type="SUPFAM" id="SSF51120">
    <property type="entry name" value="beta-Roll"/>
    <property type="match status" value="2"/>
</dbReference>
<dbReference type="GO" id="GO:0005509">
    <property type="term" value="F:calcium ion binding"/>
    <property type="evidence" value="ECO:0007669"/>
    <property type="project" value="InterPro"/>
</dbReference>
<dbReference type="GO" id="GO:0008237">
    <property type="term" value="F:metallopeptidase activity"/>
    <property type="evidence" value="ECO:0007669"/>
    <property type="project" value="InterPro"/>
</dbReference>
<evidence type="ECO:0000256" key="3">
    <source>
        <dbReference type="ARBA" id="ARBA00009490"/>
    </source>
</evidence>
<evidence type="ECO:0000259" key="6">
    <source>
        <dbReference type="SMART" id="SM00235"/>
    </source>
</evidence>
<gene>
    <name evidence="7" type="ORF">GJ698_02560</name>
</gene>
<dbReference type="GO" id="GO:0008270">
    <property type="term" value="F:zinc ion binding"/>
    <property type="evidence" value="ECO:0007669"/>
    <property type="project" value="InterPro"/>
</dbReference>
<dbReference type="PANTHER" id="PTHR38340">
    <property type="entry name" value="S-LAYER PROTEIN"/>
    <property type="match status" value="1"/>
</dbReference>
<protein>
    <submittedName>
        <fullName evidence="7">DUF4214 domain-containing protein</fullName>
    </submittedName>
</protein>
<evidence type="ECO:0000313" key="7">
    <source>
        <dbReference type="EMBL" id="MRW82971.1"/>
    </source>
</evidence>
<sequence>MSLTTGNNSIDSLVYSSWNSKAGQPVSLTYSFLTSVPADATAEDASGFAAMTATQQQGVRTALATWAAVANITFREVASNGDIQLGTNDQGNNSSGYAYLPDGVNSVQLYTNNKDAFNFSFAAGDFGIAVLIHELGHTLGLKHPGNYNSAGGDIDGPFLPAATDNIDYSQMSYNVGSGFKLNGNYGITPMLYDIQAMQYLYGANMSYHTGADTYSFSKDAALQCIWDAGGADTFDFSACTDATVINLNAGTFSSTAPGYNNISIAYNVTIERAIAGSGGSTIYANAAGNVITGGAGNDVIYEGAGNDQITGNGGSDTVVFGKALASYTLSGSINTLTVSGDGVDTLQGIAKLQFSDATIQLSSYNALVSGTAGNDVLTAGSGNQLVFGGAGVDTLKLSGSVTNYSLSASGATVTLKDLSGSGVTDLLTGVERLEFADGGLALDVNGTAGSIYRLYNAALNRAPDDAGMGFFLPKMDNGYDLVSLAAGFVGSDEFVRIYGANSTDNTFVTLLYNNVLHRAPDAAGLQLWLNALSHGMSRAALLVGFSESAEGIELMSHVIPVGIPYTPYHA</sequence>
<keyword evidence="4" id="KW-0964">Secreted</keyword>
<feature type="domain" description="Peptidase metallopeptidase" evidence="6">
    <location>
        <begin position="26"/>
        <end position="187"/>
    </location>
</feature>
<dbReference type="InterPro" id="IPR025282">
    <property type="entry name" value="DUF4214"/>
</dbReference>
<evidence type="ECO:0000313" key="8">
    <source>
        <dbReference type="Proteomes" id="UP000439986"/>
    </source>
</evidence>
<dbReference type="Pfam" id="PF08548">
    <property type="entry name" value="Peptidase_M10_C"/>
    <property type="match status" value="1"/>
</dbReference>
<dbReference type="RefSeq" id="WP_154356000.1">
    <property type="nucleotide sequence ID" value="NZ_WKJL01000001.1"/>
</dbReference>
<comment type="subcellular location">
    <subcellularLocation>
        <location evidence="2">Secreted</location>
    </subcellularLocation>
</comment>
<name>A0A844CW22_9BURK</name>
<keyword evidence="8" id="KW-1185">Reference proteome</keyword>
<dbReference type="InterPro" id="IPR034033">
    <property type="entry name" value="Serralysin-like"/>
</dbReference>
<dbReference type="SUPFAM" id="SSF55486">
    <property type="entry name" value="Metalloproteases ('zincins'), catalytic domain"/>
    <property type="match status" value="1"/>
</dbReference>
<dbReference type="Pfam" id="PF00353">
    <property type="entry name" value="HemolysinCabind"/>
    <property type="match status" value="2"/>
</dbReference>
<comment type="caution">
    <text evidence="7">The sequence shown here is derived from an EMBL/GenBank/DDBJ whole genome shotgun (WGS) entry which is preliminary data.</text>
</comment>
<dbReference type="PANTHER" id="PTHR38340:SF1">
    <property type="entry name" value="S-LAYER PROTEIN"/>
    <property type="match status" value="1"/>
</dbReference>
<dbReference type="InterPro" id="IPR024079">
    <property type="entry name" value="MetalloPept_cat_dom_sf"/>
</dbReference>
<dbReference type="PRINTS" id="PR00313">
    <property type="entry name" value="CABNDNGRPT"/>
</dbReference>
<dbReference type="InterPro" id="IPR011049">
    <property type="entry name" value="Serralysin-like_metalloprot_C"/>
</dbReference>
<dbReference type="InterPro" id="IPR006026">
    <property type="entry name" value="Peptidase_Metallo"/>
</dbReference>
<dbReference type="Proteomes" id="UP000439986">
    <property type="component" value="Unassembled WGS sequence"/>
</dbReference>
<dbReference type="SMART" id="SM00235">
    <property type="entry name" value="ZnMc"/>
    <property type="match status" value="1"/>
</dbReference>
<dbReference type="GO" id="GO:0005615">
    <property type="term" value="C:extracellular space"/>
    <property type="evidence" value="ECO:0007669"/>
    <property type="project" value="InterPro"/>
</dbReference>
<evidence type="ECO:0000256" key="4">
    <source>
        <dbReference type="ARBA" id="ARBA00022525"/>
    </source>
</evidence>
<dbReference type="EMBL" id="WKJL01000001">
    <property type="protein sequence ID" value="MRW82971.1"/>
    <property type="molecule type" value="Genomic_DNA"/>
</dbReference>
<reference evidence="7 8" key="1">
    <citation type="submission" date="2019-11" db="EMBL/GenBank/DDBJ databases">
        <title>Novel species isolated from a subtropical stream in China.</title>
        <authorList>
            <person name="Lu H."/>
        </authorList>
    </citation>
    <scope>NUCLEOTIDE SEQUENCE [LARGE SCALE GENOMIC DNA]</scope>
    <source>
        <strain evidence="7 8">FT26W</strain>
    </source>
</reference>
<evidence type="ECO:0000256" key="2">
    <source>
        <dbReference type="ARBA" id="ARBA00004613"/>
    </source>
</evidence>